<comment type="caution">
    <text evidence="2">The sequence shown here is derived from an EMBL/GenBank/DDBJ whole genome shotgun (WGS) entry which is preliminary data.</text>
</comment>
<evidence type="ECO:0000259" key="1">
    <source>
        <dbReference type="Pfam" id="PF09989"/>
    </source>
</evidence>
<gene>
    <name evidence="2" type="ORF">P6N53_09385</name>
</gene>
<dbReference type="PANTHER" id="PTHR32329:SF2">
    <property type="entry name" value="BIFUNCTIONAL PROTEIN [INCLUDES 2-HYDROXYACYL-COA DEHYDRATASE (N-TER) AND ITS ACTIVATOR DOMAIN (C_TERM)"/>
    <property type="match status" value="1"/>
</dbReference>
<dbReference type="RefSeq" id="WP_304542574.1">
    <property type="nucleotide sequence ID" value="NZ_JARPTC010000013.1"/>
</dbReference>
<dbReference type="Pfam" id="PF09989">
    <property type="entry name" value="DUF2229"/>
    <property type="match status" value="1"/>
</dbReference>
<sequence>MSGTTVGIPRALAYYLYFPRWRTFFTELGVNVVTSKLSNRQMLDDGVKEALAEACVPIKLYFGHVLSLKDRVDYIFVPRLYCLNGKTLFCPKFLGLPDMIKHGIDNLPPVLDTMLNNRDKGIISRRIEMTKSFFQLGEKFTRDKVRIVKAIYNSLKVENKYCQLLHKGLLPNQALEVLDGAKVPEKLGKGSLNFAVLGYPYHLYDDFINVGVFNKLHRLGVNTITTENLNSGLLENIKHNLPKEMFWTFSDRAYKAALHFFKEGKVDAILYVTAFGCGPDAMVYRMIELEAKKYPHIPFMVLMIDEHSGEAGMSTRLEAFTDMVRRRKELGACLC</sequence>
<dbReference type="EMBL" id="JARPTC010000013">
    <property type="protein sequence ID" value="MDO7787431.1"/>
    <property type="molecule type" value="Genomic_DNA"/>
</dbReference>
<dbReference type="AlphaFoldDB" id="A0AAW7ZEH8"/>
<keyword evidence="3" id="KW-1185">Reference proteome</keyword>
<evidence type="ECO:0000313" key="2">
    <source>
        <dbReference type="EMBL" id="MDO7787431.1"/>
    </source>
</evidence>
<dbReference type="PANTHER" id="PTHR32329">
    <property type="entry name" value="BIFUNCTIONAL PROTEIN [INCLUDES 2-HYDROXYACYL-COA DEHYDRATASE (N-TER) AND ITS ACTIVATOR DOMAIN (C_TERM)-RELATED"/>
    <property type="match status" value="1"/>
</dbReference>
<dbReference type="Proteomes" id="UP001172911">
    <property type="component" value="Unassembled WGS sequence"/>
</dbReference>
<dbReference type="InterPro" id="IPR051805">
    <property type="entry name" value="Dehydratase_Activator_Redct"/>
</dbReference>
<dbReference type="InterPro" id="IPR018709">
    <property type="entry name" value="CoA_activase_DUF2229"/>
</dbReference>
<organism evidence="2 3">
    <name type="scientific">Desulforamulus aquiferis</name>
    <dbReference type="NCBI Taxonomy" id="1397668"/>
    <lineage>
        <taxon>Bacteria</taxon>
        <taxon>Bacillati</taxon>
        <taxon>Bacillota</taxon>
        <taxon>Clostridia</taxon>
        <taxon>Eubacteriales</taxon>
        <taxon>Peptococcaceae</taxon>
        <taxon>Desulforamulus</taxon>
    </lineage>
</organism>
<reference evidence="2" key="2">
    <citation type="submission" date="2023-03" db="EMBL/GenBank/DDBJ databases">
        <authorList>
            <person name="Zhang Z."/>
        </authorList>
    </citation>
    <scope>NUCLEOTIDE SEQUENCE</scope>
    <source>
        <strain evidence="2">DSA</strain>
    </source>
</reference>
<dbReference type="Gene3D" id="3.40.50.11900">
    <property type="match status" value="1"/>
</dbReference>
<name>A0AAW7ZEH8_9FIRM</name>
<accession>A0AAW7ZEH8</accession>
<evidence type="ECO:0000313" key="3">
    <source>
        <dbReference type="Proteomes" id="UP001172911"/>
    </source>
</evidence>
<reference evidence="2" key="1">
    <citation type="journal article" date="2023" name="J. Hazard. Mater.">
        <title>Anaerobic biodegradation of pyrene and benzo[a]pyrene by a new sulfate-reducing Desulforamulus aquiferis strain DSA.</title>
        <authorList>
            <person name="Zhang Z."/>
            <person name="Sun J."/>
            <person name="Gong X."/>
            <person name="Wang C."/>
            <person name="Wang H."/>
        </authorList>
    </citation>
    <scope>NUCLEOTIDE SEQUENCE</scope>
    <source>
        <strain evidence="2">DSA</strain>
    </source>
</reference>
<proteinExistence type="predicted"/>
<protein>
    <submittedName>
        <fullName evidence="2">Acyl-CoA dehydratase activase-related protein</fullName>
    </submittedName>
</protein>
<feature type="domain" description="DUF2229" evidence="1">
    <location>
        <begin position="5"/>
        <end position="228"/>
    </location>
</feature>